<evidence type="ECO:0000313" key="2">
    <source>
        <dbReference type="Proteomes" id="UP001292252"/>
    </source>
</evidence>
<protein>
    <recommendedName>
        <fullName evidence="3">Apea-like HEPN domain-containing protein</fullName>
    </recommendedName>
</protein>
<dbReference type="EMBL" id="JAXOTW010000025">
    <property type="protein sequence ID" value="MDZ5480001.1"/>
    <property type="molecule type" value="Genomic_DNA"/>
</dbReference>
<evidence type="ECO:0008006" key="3">
    <source>
        <dbReference type="Google" id="ProtNLM"/>
    </source>
</evidence>
<dbReference type="Proteomes" id="UP001292252">
    <property type="component" value="Unassembled WGS sequence"/>
</dbReference>
<reference evidence="1" key="1">
    <citation type="submission" date="2023-12" db="EMBL/GenBank/DDBJ databases">
        <title>Genome sequence of Bacillus thuringiensis strain SS10.</title>
        <authorList>
            <person name="Rouis S."/>
        </authorList>
    </citation>
    <scope>NUCLEOTIDE SEQUENCE</scope>
    <source>
        <strain evidence="1">SS10</strain>
    </source>
</reference>
<accession>A0AAW9JQI2</accession>
<comment type="caution">
    <text evidence="1">The sequence shown here is derived from an EMBL/GenBank/DDBJ whole genome shotgun (WGS) entry which is preliminary data.</text>
</comment>
<proteinExistence type="predicted"/>
<sequence>MKVFSDVEVFQCLKEYYNSFIDEGIIKIVKDDNDILVWEEQKSGYKIAISREKFISPKQVRRPWKMYWVSRLFQEYNYKLDNPKIEFFKDKGFYIKNTAEFLFHYTLIESEYPDHPMLKFNIDDVEFEIGEPSDMFKVMFHHISDDDNFEWENIHTIKLKNVDKKMLESYLQHAMYIIHKFAPSDLVGDYPQVYQYLYTHDYFTEPEEILEGEVSNNFRMGKYTDPISFYNEGKQKKDFLSFYKVLEYFFIINRKDDFEAHIKTYIKDKDLDEMIRGISDVYNDKERNLIEILINKIEHIEPILDLAFSKGLISNQDDKKEFANNLYEYRNSRVHGKGGANFELLVPAILNSDDSNEWEIIIENLAELVILQFCYSQSE</sequence>
<gene>
    <name evidence="1" type="ORF">U2F49_27965</name>
</gene>
<name>A0AAW9JQI2_BACTU</name>
<dbReference type="AlphaFoldDB" id="A0AAW9JQI2"/>
<evidence type="ECO:0000313" key="1">
    <source>
        <dbReference type="EMBL" id="MDZ5480001.1"/>
    </source>
</evidence>
<dbReference type="RefSeq" id="WP_098772722.1">
    <property type="nucleotide sequence ID" value="NZ_JAXOTW010000025.1"/>
</dbReference>
<organism evidence="1 2">
    <name type="scientific">Bacillus thuringiensis</name>
    <dbReference type="NCBI Taxonomy" id="1428"/>
    <lineage>
        <taxon>Bacteria</taxon>
        <taxon>Bacillati</taxon>
        <taxon>Bacillota</taxon>
        <taxon>Bacilli</taxon>
        <taxon>Bacillales</taxon>
        <taxon>Bacillaceae</taxon>
        <taxon>Bacillus</taxon>
        <taxon>Bacillus cereus group</taxon>
    </lineage>
</organism>